<reference evidence="1" key="1">
    <citation type="submission" date="2021-12" db="EMBL/GenBank/DDBJ databases">
        <authorList>
            <person name="King R."/>
        </authorList>
    </citation>
    <scope>NUCLEOTIDE SEQUENCE</scope>
</reference>
<dbReference type="EMBL" id="LR824026">
    <property type="protein sequence ID" value="CAD0205098.1"/>
    <property type="molecule type" value="Genomic_DNA"/>
</dbReference>
<dbReference type="Proteomes" id="UP001154114">
    <property type="component" value="Chromosome 23"/>
</dbReference>
<gene>
    <name evidence="1" type="ORF">CINC_LOCUS7402</name>
</gene>
<accession>A0A9N8PZV7</accession>
<dbReference type="OrthoDB" id="3643at2759"/>
<evidence type="ECO:0000313" key="1">
    <source>
        <dbReference type="EMBL" id="CAD0205098.1"/>
    </source>
</evidence>
<name>A0A9N8PZV7_CHRIL</name>
<evidence type="ECO:0000313" key="2">
    <source>
        <dbReference type="Proteomes" id="UP001154114"/>
    </source>
</evidence>
<keyword evidence="2" id="KW-1185">Reference proteome</keyword>
<sequence>MTRASRPHIKEYVRGFADSFTDGLKGLNVLFMQSMGLTPMNISEPRRSLLVFRAGLLLAGPAVQRARSPNPRLLPQGRASRHDANTAAVRTTHVADCMNTVAAGRASMLHSVRAGLLLAGPQSAGRAARDRLLPQGADPYRHDANLLLGTYTL</sequence>
<protein>
    <submittedName>
        <fullName evidence="1">Uncharacterized protein</fullName>
    </submittedName>
</protein>
<organism evidence="1 2">
    <name type="scientific">Chrysodeixis includens</name>
    <name type="common">Soybean looper</name>
    <name type="synonym">Pseudoplusia includens</name>
    <dbReference type="NCBI Taxonomy" id="689277"/>
    <lineage>
        <taxon>Eukaryota</taxon>
        <taxon>Metazoa</taxon>
        <taxon>Ecdysozoa</taxon>
        <taxon>Arthropoda</taxon>
        <taxon>Hexapoda</taxon>
        <taxon>Insecta</taxon>
        <taxon>Pterygota</taxon>
        <taxon>Neoptera</taxon>
        <taxon>Endopterygota</taxon>
        <taxon>Lepidoptera</taxon>
        <taxon>Glossata</taxon>
        <taxon>Ditrysia</taxon>
        <taxon>Noctuoidea</taxon>
        <taxon>Noctuidae</taxon>
        <taxon>Plusiinae</taxon>
        <taxon>Chrysodeixis</taxon>
    </lineage>
</organism>
<proteinExistence type="predicted"/>
<dbReference type="AlphaFoldDB" id="A0A9N8PZV7"/>